<evidence type="ECO:0000313" key="1">
    <source>
        <dbReference type="EMBL" id="CAG8664691.1"/>
    </source>
</evidence>
<comment type="caution">
    <text evidence="1">The sequence shown here is derived from an EMBL/GenBank/DDBJ whole genome shotgun (WGS) entry which is preliminary data.</text>
</comment>
<protein>
    <submittedName>
        <fullName evidence="1">13501_t:CDS:1</fullName>
    </submittedName>
</protein>
<name>A0ACA9NPT9_9GLOM</name>
<accession>A0ACA9NPT9</accession>
<dbReference type="Proteomes" id="UP000789525">
    <property type="component" value="Unassembled WGS sequence"/>
</dbReference>
<reference evidence="1" key="1">
    <citation type="submission" date="2021-06" db="EMBL/GenBank/DDBJ databases">
        <authorList>
            <person name="Kallberg Y."/>
            <person name="Tangrot J."/>
            <person name="Rosling A."/>
        </authorList>
    </citation>
    <scope>NUCLEOTIDE SEQUENCE</scope>
    <source>
        <strain evidence="1">CL356</strain>
    </source>
</reference>
<evidence type="ECO:0000313" key="2">
    <source>
        <dbReference type="Proteomes" id="UP000789525"/>
    </source>
</evidence>
<organism evidence="1 2">
    <name type="scientific">Acaulospora colombiana</name>
    <dbReference type="NCBI Taxonomy" id="27376"/>
    <lineage>
        <taxon>Eukaryota</taxon>
        <taxon>Fungi</taxon>
        <taxon>Fungi incertae sedis</taxon>
        <taxon>Mucoromycota</taxon>
        <taxon>Glomeromycotina</taxon>
        <taxon>Glomeromycetes</taxon>
        <taxon>Diversisporales</taxon>
        <taxon>Acaulosporaceae</taxon>
        <taxon>Acaulospora</taxon>
    </lineage>
</organism>
<proteinExistence type="predicted"/>
<gene>
    <name evidence="1" type="ORF">ACOLOM_LOCUS8714</name>
</gene>
<dbReference type="EMBL" id="CAJVPT010023320">
    <property type="protein sequence ID" value="CAG8664691.1"/>
    <property type="molecule type" value="Genomic_DNA"/>
</dbReference>
<keyword evidence="2" id="KW-1185">Reference proteome</keyword>
<sequence>METQDTMDNIPRVPFELSASGHCHPHSARVTLGAFTPSLVAKDVTRLMELRKNKCPVESEAFVYKNGVRNRFLLDQPESERVLTNSIFAAPAPIFGRDSNTLVARDSTQQLHLHARSESSYGVDLDMMEKRDLADEESFLELVARSPEPEPEPLPEPFPIEGGLDNVEERRWLGALFKIGKAIAKGVKAAKNAHHAKQHYNNHRHHKRSKAGWRKFKNAFKKGFKFISNVILRRDGQDAVVAAAAPLKARSIEEPELEVRSLEEPKLEVRSVEPELETRDVDEVVELEARDVEEPMELEARDVEEELQARDFDEELEARDFDDVELEARDVEEPMELEARDFDELETRDIEEEEF</sequence>